<accession>A0AA36IJ70</accession>
<protein>
    <submittedName>
        <fullName evidence="1">Uncharacterized protein</fullName>
    </submittedName>
</protein>
<dbReference type="AlphaFoldDB" id="A0AA36IJ70"/>
<dbReference type="Proteomes" id="UP001178507">
    <property type="component" value="Unassembled WGS sequence"/>
</dbReference>
<evidence type="ECO:0000313" key="2">
    <source>
        <dbReference type="Proteomes" id="UP001178507"/>
    </source>
</evidence>
<gene>
    <name evidence="1" type="ORF">EVOR1521_LOCUS13732</name>
</gene>
<name>A0AA36IJ70_9DINO</name>
<feature type="non-terminal residue" evidence="1">
    <location>
        <position position="1"/>
    </location>
</feature>
<keyword evidence="2" id="KW-1185">Reference proteome</keyword>
<sequence>SPAVSSKIPYSLKDIFKFIVDTGHKAWFSATLKTWILTGDSAMDSLRKASTDFVATKLERAPRGGATPREEVHKALHAFVERNAPVEDGRRREVRCGELLKQLGVLEKRGRSGATLEGRRKNTYYLIYIFPKTGLQGQ</sequence>
<comment type="caution">
    <text evidence="1">The sequence shown here is derived from an EMBL/GenBank/DDBJ whole genome shotgun (WGS) entry which is preliminary data.</text>
</comment>
<proteinExistence type="predicted"/>
<dbReference type="EMBL" id="CAUJNA010001558">
    <property type="protein sequence ID" value="CAJ1387721.1"/>
    <property type="molecule type" value="Genomic_DNA"/>
</dbReference>
<evidence type="ECO:0000313" key="1">
    <source>
        <dbReference type="EMBL" id="CAJ1387721.1"/>
    </source>
</evidence>
<reference evidence="1" key="1">
    <citation type="submission" date="2023-08" db="EMBL/GenBank/DDBJ databases">
        <authorList>
            <person name="Chen Y."/>
            <person name="Shah S."/>
            <person name="Dougan E. K."/>
            <person name="Thang M."/>
            <person name="Chan C."/>
        </authorList>
    </citation>
    <scope>NUCLEOTIDE SEQUENCE</scope>
</reference>
<organism evidence="1 2">
    <name type="scientific">Effrenium voratum</name>
    <dbReference type="NCBI Taxonomy" id="2562239"/>
    <lineage>
        <taxon>Eukaryota</taxon>
        <taxon>Sar</taxon>
        <taxon>Alveolata</taxon>
        <taxon>Dinophyceae</taxon>
        <taxon>Suessiales</taxon>
        <taxon>Symbiodiniaceae</taxon>
        <taxon>Effrenium</taxon>
    </lineage>
</organism>